<accession>A0A9W4WZF7</accession>
<keyword evidence="3" id="KW-1185">Reference proteome</keyword>
<reference evidence="2" key="1">
    <citation type="submission" date="2022-08" db="EMBL/GenBank/DDBJ databases">
        <authorList>
            <person name="Kallberg Y."/>
            <person name="Tangrot J."/>
            <person name="Rosling A."/>
        </authorList>
    </citation>
    <scope>NUCLEOTIDE SEQUENCE</scope>
    <source>
        <strain evidence="2">Wild A</strain>
    </source>
</reference>
<sequence>MTSHNILRCIGTVPLIYIRLNGYSTTRWTCPAYVDLLRSMFENMHISSGITQYLRDVTFTKWTVHDCLEFLAENCAGVTSKHWKATKLFNGAERYFQFKEVIAFFGLIDKKLNSFQSPVSSQSMTLNGVNIDETAKVSEIVQASSSAQTNDKEDQEVDVDNNKSEDDGEVFPNSSLLGRNDTKDGTRTPPHQIIGNTYNSVVSQSSANETNENIFRGASENLTCLNDIKESLTEDEPKKTISDWVCITNTLIVVNDEDTEEVTRLKKYLYRVMLPLIESFLKPILDISASNSSEHHYWSEFRHHFFSYVLQEFAGLDWRA</sequence>
<dbReference type="OrthoDB" id="2448893at2759"/>
<evidence type="ECO:0000313" key="2">
    <source>
        <dbReference type="EMBL" id="CAI2190758.1"/>
    </source>
</evidence>
<dbReference type="EMBL" id="CAMKVN010006823">
    <property type="protein sequence ID" value="CAI2190758.1"/>
    <property type="molecule type" value="Genomic_DNA"/>
</dbReference>
<comment type="caution">
    <text evidence="2">The sequence shown here is derived from an EMBL/GenBank/DDBJ whole genome shotgun (WGS) entry which is preliminary data.</text>
</comment>
<feature type="region of interest" description="Disordered" evidence="1">
    <location>
        <begin position="143"/>
        <end position="195"/>
    </location>
</feature>
<feature type="non-terminal residue" evidence="2">
    <location>
        <position position="1"/>
    </location>
</feature>
<proteinExistence type="predicted"/>
<evidence type="ECO:0000313" key="3">
    <source>
        <dbReference type="Proteomes" id="UP001153678"/>
    </source>
</evidence>
<organism evidence="2 3">
    <name type="scientific">Funneliformis geosporum</name>
    <dbReference type="NCBI Taxonomy" id="1117311"/>
    <lineage>
        <taxon>Eukaryota</taxon>
        <taxon>Fungi</taxon>
        <taxon>Fungi incertae sedis</taxon>
        <taxon>Mucoromycota</taxon>
        <taxon>Glomeromycotina</taxon>
        <taxon>Glomeromycetes</taxon>
        <taxon>Glomerales</taxon>
        <taxon>Glomeraceae</taxon>
        <taxon>Funneliformis</taxon>
    </lineage>
</organism>
<dbReference type="Proteomes" id="UP001153678">
    <property type="component" value="Unassembled WGS sequence"/>
</dbReference>
<evidence type="ECO:0000256" key="1">
    <source>
        <dbReference type="SAM" id="MobiDB-lite"/>
    </source>
</evidence>
<protein>
    <submittedName>
        <fullName evidence="2">5169_t:CDS:1</fullName>
    </submittedName>
</protein>
<dbReference type="AlphaFoldDB" id="A0A9W4WZF7"/>
<name>A0A9W4WZF7_9GLOM</name>
<gene>
    <name evidence="2" type="ORF">FWILDA_LOCUS14735</name>
</gene>